<dbReference type="InterPro" id="IPR026042">
    <property type="entry name" value="YjbJ"/>
</dbReference>
<dbReference type="InterPro" id="IPR036629">
    <property type="entry name" value="YjbJ_sf"/>
</dbReference>
<feature type="domain" description="CsbD-like" evidence="2">
    <location>
        <begin position="5"/>
        <end position="56"/>
    </location>
</feature>
<protein>
    <submittedName>
        <fullName evidence="3">CsbD family protein</fullName>
    </submittedName>
</protein>
<dbReference type="Pfam" id="PF05532">
    <property type="entry name" value="CsbD"/>
    <property type="match status" value="1"/>
</dbReference>
<gene>
    <name evidence="3" type="ORF">NFG58_03245</name>
</gene>
<dbReference type="SUPFAM" id="SSF69047">
    <property type="entry name" value="Hypothetical protein YjbJ"/>
    <property type="match status" value="1"/>
</dbReference>
<sequence length="67" mass="7743">MDKHTIEGKWKELSGAAKEKWGELTDDEIQQAEGNKEKLIGIIQQKFGLAREEVEKEFDKLKGRLDQ</sequence>
<reference evidence="3" key="1">
    <citation type="submission" date="2022-06" db="EMBL/GenBank/DDBJ databases">
        <title>A novel DMS-producing enzyme.</title>
        <authorList>
            <person name="Zhang Y."/>
        </authorList>
    </citation>
    <scope>NUCLEOTIDE SEQUENCE</scope>
    <source>
        <strain evidence="3">RT37</strain>
    </source>
</reference>
<dbReference type="Gene3D" id="1.10.1470.10">
    <property type="entry name" value="YjbJ"/>
    <property type="match status" value="1"/>
</dbReference>
<dbReference type="AlphaFoldDB" id="A0AAU7KJ92"/>
<comment type="similarity">
    <text evidence="1">Belongs to the UPF0337 (CsbD) family.</text>
</comment>
<evidence type="ECO:0000313" key="3">
    <source>
        <dbReference type="EMBL" id="XBO71747.1"/>
    </source>
</evidence>
<organism evidence="3">
    <name type="scientific">Halomonas sp. RT37</name>
    <dbReference type="NCBI Taxonomy" id="2950872"/>
    <lineage>
        <taxon>Bacteria</taxon>
        <taxon>Pseudomonadati</taxon>
        <taxon>Pseudomonadota</taxon>
        <taxon>Gammaproteobacteria</taxon>
        <taxon>Oceanospirillales</taxon>
        <taxon>Halomonadaceae</taxon>
        <taxon>Halomonas</taxon>
    </lineage>
</organism>
<dbReference type="PANTHER" id="PTHR34977">
    <property type="entry name" value="UPF0337 PROTEIN YJBJ"/>
    <property type="match status" value="1"/>
</dbReference>
<evidence type="ECO:0000259" key="2">
    <source>
        <dbReference type="Pfam" id="PF05532"/>
    </source>
</evidence>
<dbReference type="RefSeq" id="WP_045990910.1">
    <property type="nucleotide sequence ID" value="NZ_CP098827.1"/>
</dbReference>
<dbReference type="InterPro" id="IPR008462">
    <property type="entry name" value="CsbD"/>
</dbReference>
<dbReference type="InterPro" id="IPR050423">
    <property type="entry name" value="UPF0337_stress_rsp"/>
</dbReference>
<dbReference type="PANTHER" id="PTHR34977:SF1">
    <property type="entry name" value="UPF0337 PROTEIN YJBJ"/>
    <property type="match status" value="1"/>
</dbReference>
<proteinExistence type="inferred from homology"/>
<dbReference type="PIRSF" id="PIRSF039008">
    <property type="entry name" value="YjbJ"/>
    <property type="match status" value="1"/>
</dbReference>
<name>A0AAU7KJ92_9GAMM</name>
<evidence type="ECO:0000256" key="1">
    <source>
        <dbReference type="ARBA" id="ARBA00009129"/>
    </source>
</evidence>
<accession>A0AAU7KJ92</accession>
<dbReference type="EMBL" id="CP098827">
    <property type="protein sequence ID" value="XBO71747.1"/>
    <property type="molecule type" value="Genomic_DNA"/>
</dbReference>